<feature type="region of interest" description="Disordered" evidence="1">
    <location>
        <begin position="29"/>
        <end position="48"/>
    </location>
</feature>
<dbReference type="Proteomes" id="UP001151760">
    <property type="component" value="Unassembled WGS sequence"/>
</dbReference>
<accession>A0ABQ5I291</accession>
<dbReference type="EMBL" id="BQNB010020272">
    <property type="protein sequence ID" value="GJT94195.1"/>
    <property type="molecule type" value="Genomic_DNA"/>
</dbReference>
<proteinExistence type="predicted"/>
<name>A0ABQ5I291_9ASTR</name>
<evidence type="ECO:0000256" key="1">
    <source>
        <dbReference type="SAM" id="MobiDB-lite"/>
    </source>
</evidence>
<gene>
    <name evidence="2" type="ORF">Tco_1083040</name>
</gene>
<evidence type="ECO:0000313" key="3">
    <source>
        <dbReference type="Proteomes" id="UP001151760"/>
    </source>
</evidence>
<evidence type="ECO:0000313" key="2">
    <source>
        <dbReference type="EMBL" id="GJT94195.1"/>
    </source>
</evidence>
<reference evidence="2" key="2">
    <citation type="submission" date="2022-01" db="EMBL/GenBank/DDBJ databases">
        <authorList>
            <person name="Yamashiro T."/>
            <person name="Shiraishi A."/>
            <person name="Satake H."/>
            <person name="Nakayama K."/>
        </authorList>
    </citation>
    <scope>NUCLEOTIDE SEQUENCE</scope>
</reference>
<protein>
    <submittedName>
        <fullName evidence="2">Uncharacterized protein</fullName>
    </submittedName>
</protein>
<organism evidence="2 3">
    <name type="scientific">Tanacetum coccineum</name>
    <dbReference type="NCBI Taxonomy" id="301880"/>
    <lineage>
        <taxon>Eukaryota</taxon>
        <taxon>Viridiplantae</taxon>
        <taxon>Streptophyta</taxon>
        <taxon>Embryophyta</taxon>
        <taxon>Tracheophyta</taxon>
        <taxon>Spermatophyta</taxon>
        <taxon>Magnoliopsida</taxon>
        <taxon>eudicotyledons</taxon>
        <taxon>Gunneridae</taxon>
        <taxon>Pentapetalae</taxon>
        <taxon>asterids</taxon>
        <taxon>campanulids</taxon>
        <taxon>Asterales</taxon>
        <taxon>Asteraceae</taxon>
        <taxon>Asteroideae</taxon>
        <taxon>Anthemideae</taxon>
        <taxon>Anthemidinae</taxon>
        <taxon>Tanacetum</taxon>
    </lineage>
</organism>
<comment type="caution">
    <text evidence="2">The sequence shown here is derived from an EMBL/GenBank/DDBJ whole genome shotgun (WGS) entry which is preliminary data.</text>
</comment>
<reference evidence="2" key="1">
    <citation type="journal article" date="2022" name="Int. J. Mol. Sci.">
        <title>Draft Genome of Tanacetum Coccineum: Genomic Comparison of Closely Related Tanacetum-Family Plants.</title>
        <authorList>
            <person name="Yamashiro T."/>
            <person name="Shiraishi A."/>
            <person name="Nakayama K."/>
            <person name="Satake H."/>
        </authorList>
    </citation>
    <scope>NUCLEOTIDE SEQUENCE</scope>
</reference>
<sequence>MSTREPGLLESSTLAEEIGATAAATAPFVTSSVTPTPEREGGGPGDYVTGPNLRSQLASERFVILTDSSHHSGSQIVVTSIVFHATSPFIDCGCCHYCCRRFYLCSDS</sequence>
<keyword evidence="3" id="KW-1185">Reference proteome</keyword>